<gene>
    <name evidence="4" type="ORF">B456_004G112400</name>
</gene>
<dbReference type="SUPFAM" id="SSF50630">
    <property type="entry name" value="Acid proteases"/>
    <property type="match status" value="1"/>
</dbReference>
<dbReference type="GO" id="GO:0004190">
    <property type="term" value="F:aspartic-type endopeptidase activity"/>
    <property type="evidence" value="ECO:0007669"/>
    <property type="project" value="InterPro"/>
</dbReference>
<dbReference type="InterPro" id="IPR032799">
    <property type="entry name" value="TAXi_C"/>
</dbReference>
<dbReference type="GO" id="GO:0006508">
    <property type="term" value="P:proteolysis"/>
    <property type="evidence" value="ECO:0007669"/>
    <property type="project" value="InterPro"/>
</dbReference>
<evidence type="ECO:0000313" key="5">
    <source>
        <dbReference type="Proteomes" id="UP000032304"/>
    </source>
</evidence>
<feature type="chain" id="PRO_5002265079" description="Peptidase A1 domain-containing protein" evidence="2">
    <location>
        <begin position="25"/>
        <end position="518"/>
    </location>
</feature>
<dbReference type="EMBL" id="CM001743">
    <property type="protein sequence ID" value="KJB23742.1"/>
    <property type="molecule type" value="Genomic_DNA"/>
</dbReference>
<dbReference type="Proteomes" id="UP000032304">
    <property type="component" value="Chromosome 4"/>
</dbReference>
<dbReference type="InterPro" id="IPR001461">
    <property type="entry name" value="Aspartic_peptidase_A1"/>
</dbReference>
<feature type="signal peptide" evidence="2">
    <location>
        <begin position="1"/>
        <end position="24"/>
    </location>
</feature>
<proteinExistence type="inferred from homology"/>
<dbReference type="InterPro" id="IPR032861">
    <property type="entry name" value="TAXi_N"/>
</dbReference>
<dbReference type="InterPro" id="IPR033121">
    <property type="entry name" value="PEPTIDASE_A1"/>
</dbReference>
<dbReference type="eggNOG" id="KOG1339">
    <property type="taxonomic scope" value="Eukaryota"/>
</dbReference>
<feature type="domain" description="Peptidase A1" evidence="3">
    <location>
        <begin position="154"/>
        <end position="518"/>
    </location>
</feature>
<dbReference type="STRING" id="29730.A0A0D2MWT7"/>
<sequence>MAASLKLSPFIFPLSFFFSHVLFASSLSPPPPPPQTTTLDISSSLKQAEDILSLDPLSFKPFATSQSQLLHSNSSSPPACVFSIPLHSRASLHKTDHTDYKSLVLSRLHRDFARFHSLTTKLLLALNGVQKSQILPYELSTPIIFGTSLGSGEYFSQVEVGRPEEIDGVHQAVQMVSSILKNIFALQIQDKQAKIKTKFQDCYQQSDPIFNHSTSSTYIPLSCVSRQCSSLDVSSCDSGKCLYHVLYGDGSYTMGEFVTETLSFGNSGEVNNIALGCGQYNIGLFAGAAGLLGLGDGSFSLTSQIKATSFFYCLVDRDSASSSTLDFNSGLPADSVIASLIRNQKVDTFYYVRLTDFSVGGQPVQLPSGLFDMDDSGNRGYSFTWFFTLSTAVEATYSAIFVDSLMRLKFRVGALEATNCGTAITRLQTQAYNALRDAFVKLAQDLPITSGVALFNTCYDFSSMSEVSVPTVSFIFGSGRSLDLPAKNYLVPVDSEGTFCLAFALTLLSLSIIVNVQQ</sequence>
<evidence type="ECO:0000313" key="4">
    <source>
        <dbReference type="EMBL" id="KJB23742.1"/>
    </source>
</evidence>
<dbReference type="PANTHER" id="PTHR13683:SF274">
    <property type="entry name" value="PROTEIN ASPARTIC PROTEASE IN GUARD CELL 1"/>
    <property type="match status" value="1"/>
</dbReference>
<dbReference type="PROSITE" id="PS51767">
    <property type="entry name" value="PEPTIDASE_A1"/>
    <property type="match status" value="1"/>
</dbReference>
<evidence type="ECO:0000256" key="2">
    <source>
        <dbReference type="SAM" id="SignalP"/>
    </source>
</evidence>
<dbReference type="AlphaFoldDB" id="A0A0D2MWT7"/>
<dbReference type="Gramene" id="KJB23742">
    <property type="protein sequence ID" value="KJB23742"/>
    <property type="gene ID" value="B456_004G112400"/>
</dbReference>
<dbReference type="Gene3D" id="2.40.70.10">
    <property type="entry name" value="Acid Proteases"/>
    <property type="match status" value="2"/>
</dbReference>
<keyword evidence="2" id="KW-0732">Signal</keyword>
<comment type="similarity">
    <text evidence="1">Belongs to the peptidase A1 family.</text>
</comment>
<evidence type="ECO:0000259" key="3">
    <source>
        <dbReference type="PROSITE" id="PS51767"/>
    </source>
</evidence>
<dbReference type="InterPro" id="IPR021109">
    <property type="entry name" value="Peptidase_aspartic_dom_sf"/>
</dbReference>
<dbReference type="Pfam" id="PF14543">
    <property type="entry name" value="TAXi_N"/>
    <property type="match status" value="1"/>
</dbReference>
<name>A0A0D2MWT7_GOSRA</name>
<dbReference type="PANTHER" id="PTHR13683">
    <property type="entry name" value="ASPARTYL PROTEASES"/>
    <property type="match status" value="1"/>
</dbReference>
<accession>A0A0D2MWT7</accession>
<dbReference type="Pfam" id="PF14541">
    <property type="entry name" value="TAXi_C"/>
    <property type="match status" value="1"/>
</dbReference>
<evidence type="ECO:0000256" key="1">
    <source>
        <dbReference type="ARBA" id="ARBA00007447"/>
    </source>
</evidence>
<keyword evidence="5" id="KW-1185">Reference proteome</keyword>
<organism evidence="4 5">
    <name type="scientific">Gossypium raimondii</name>
    <name type="common">Peruvian cotton</name>
    <name type="synonym">Gossypium klotzschianum subsp. raimondii</name>
    <dbReference type="NCBI Taxonomy" id="29730"/>
    <lineage>
        <taxon>Eukaryota</taxon>
        <taxon>Viridiplantae</taxon>
        <taxon>Streptophyta</taxon>
        <taxon>Embryophyta</taxon>
        <taxon>Tracheophyta</taxon>
        <taxon>Spermatophyta</taxon>
        <taxon>Magnoliopsida</taxon>
        <taxon>eudicotyledons</taxon>
        <taxon>Gunneridae</taxon>
        <taxon>Pentapetalae</taxon>
        <taxon>rosids</taxon>
        <taxon>malvids</taxon>
        <taxon>Malvales</taxon>
        <taxon>Malvaceae</taxon>
        <taxon>Malvoideae</taxon>
        <taxon>Gossypium</taxon>
    </lineage>
</organism>
<protein>
    <recommendedName>
        <fullName evidence="3">Peptidase A1 domain-containing protein</fullName>
    </recommendedName>
</protein>
<reference evidence="4 5" key="1">
    <citation type="journal article" date="2012" name="Nature">
        <title>Repeated polyploidization of Gossypium genomes and the evolution of spinnable cotton fibres.</title>
        <authorList>
            <person name="Paterson A.H."/>
            <person name="Wendel J.F."/>
            <person name="Gundlach H."/>
            <person name="Guo H."/>
            <person name="Jenkins J."/>
            <person name="Jin D."/>
            <person name="Llewellyn D."/>
            <person name="Showmaker K.C."/>
            <person name="Shu S."/>
            <person name="Udall J."/>
            <person name="Yoo M.J."/>
            <person name="Byers R."/>
            <person name="Chen W."/>
            <person name="Doron-Faigenboim A."/>
            <person name="Duke M.V."/>
            <person name="Gong L."/>
            <person name="Grimwood J."/>
            <person name="Grover C."/>
            <person name="Grupp K."/>
            <person name="Hu G."/>
            <person name="Lee T.H."/>
            <person name="Li J."/>
            <person name="Lin L."/>
            <person name="Liu T."/>
            <person name="Marler B.S."/>
            <person name="Page J.T."/>
            <person name="Roberts A.W."/>
            <person name="Romanel E."/>
            <person name="Sanders W.S."/>
            <person name="Szadkowski E."/>
            <person name="Tan X."/>
            <person name="Tang H."/>
            <person name="Xu C."/>
            <person name="Wang J."/>
            <person name="Wang Z."/>
            <person name="Zhang D."/>
            <person name="Zhang L."/>
            <person name="Ashrafi H."/>
            <person name="Bedon F."/>
            <person name="Bowers J.E."/>
            <person name="Brubaker C.L."/>
            <person name="Chee P.W."/>
            <person name="Das S."/>
            <person name="Gingle A.R."/>
            <person name="Haigler C.H."/>
            <person name="Harker D."/>
            <person name="Hoffmann L.V."/>
            <person name="Hovav R."/>
            <person name="Jones D.C."/>
            <person name="Lemke C."/>
            <person name="Mansoor S."/>
            <person name="ur Rahman M."/>
            <person name="Rainville L.N."/>
            <person name="Rambani A."/>
            <person name="Reddy U.K."/>
            <person name="Rong J.K."/>
            <person name="Saranga Y."/>
            <person name="Scheffler B.E."/>
            <person name="Scheffler J.A."/>
            <person name="Stelly D.M."/>
            <person name="Triplett B.A."/>
            <person name="Van Deynze A."/>
            <person name="Vaslin M.F."/>
            <person name="Waghmare V.N."/>
            <person name="Walford S.A."/>
            <person name="Wright R.J."/>
            <person name="Zaki E.A."/>
            <person name="Zhang T."/>
            <person name="Dennis E.S."/>
            <person name="Mayer K.F."/>
            <person name="Peterson D.G."/>
            <person name="Rokhsar D.S."/>
            <person name="Wang X."/>
            <person name="Schmutz J."/>
        </authorList>
    </citation>
    <scope>NUCLEOTIDE SEQUENCE [LARGE SCALE GENOMIC DNA]</scope>
</reference>